<keyword evidence="7" id="KW-1185">Reference proteome</keyword>
<dbReference type="InterPro" id="IPR003810">
    <property type="entry name" value="Mntp/YtaF"/>
</dbReference>
<keyword evidence="2 5" id="KW-0812">Transmembrane</keyword>
<reference evidence="6 7" key="1">
    <citation type="submission" date="2016-10" db="EMBL/GenBank/DDBJ databases">
        <authorList>
            <person name="de Groot N.N."/>
        </authorList>
    </citation>
    <scope>NUCLEOTIDE SEQUENCE [LARGE SCALE GENOMIC DNA]</scope>
    <source>
        <strain evidence="6 7">DSM 13305</strain>
    </source>
</reference>
<dbReference type="Pfam" id="PF02659">
    <property type="entry name" value="Mntp"/>
    <property type="match status" value="1"/>
</dbReference>
<feature type="transmembrane region" description="Helical" evidence="5">
    <location>
        <begin position="6"/>
        <end position="25"/>
    </location>
</feature>
<gene>
    <name evidence="6" type="ORF">SAMN04490178_11320</name>
</gene>
<evidence type="ECO:0000256" key="5">
    <source>
        <dbReference type="SAM" id="Phobius"/>
    </source>
</evidence>
<proteinExistence type="predicted"/>
<evidence type="ECO:0000256" key="2">
    <source>
        <dbReference type="ARBA" id="ARBA00022692"/>
    </source>
</evidence>
<feature type="transmembrane region" description="Helical" evidence="5">
    <location>
        <begin position="62"/>
        <end position="84"/>
    </location>
</feature>
<dbReference type="Proteomes" id="UP000198847">
    <property type="component" value="Unassembled WGS sequence"/>
</dbReference>
<evidence type="ECO:0000313" key="6">
    <source>
        <dbReference type="EMBL" id="SEP19978.1"/>
    </source>
</evidence>
<feature type="transmembrane region" description="Helical" evidence="5">
    <location>
        <begin position="134"/>
        <end position="154"/>
    </location>
</feature>
<evidence type="ECO:0000313" key="7">
    <source>
        <dbReference type="Proteomes" id="UP000198847"/>
    </source>
</evidence>
<dbReference type="PANTHER" id="PTHR35529:SF2">
    <property type="entry name" value="SPORULATION PROTEIN YTAF-RELATED"/>
    <property type="match status" value="1"/>
</dbReference>
<keyword evidence="4 5" id="KW-0472">Membrane</keyword>
<dbReference type="AlphaFoldDB" id="A0A1H8VYH9"/>
<organism evidence="6 7">
    <name type="scientific">Propionispora vibrioides</name>
    <dbReference type="NCBI Taxonomy" id="112903"/>
    <lineage>
        <taxon>Bacteria</taxon>
        <taxon>Bacillati</taxon>
        <taxon>Bacillota</taxon>
        <taxon>Negativicutes</taxon>
        <taxon>Selenomonadales</taxon>
        <taxon>Sporomusaceae</taxon>
        <taxon>Propionispora</taxon>
    </lineage>
</organism>
<dbReference type="PANTHER" id="PTHR35529">
    <property type="entry name" value="MANGANESE EFFLUX PUMP MNTP-RELATED"/>
    <property type="match status" value="1"/>
</dbReference>
<evidence type="ECO:0000256" key="1">
    <source>
        <dbReference type="ARBA" id="ARBA00022475"/>
    </source>
</evidence>
<feature type="transmembrane region" description="Helical" evidence="5">
    <location>
        <begin position="160"/>
        <end position="180"/>
    </location>
</feature>
<feature type="transmembrane region" description="Helical" evidence="5">
    <location>
        <begin position="32"/>
        <end position="50"/>
    </location>
</feature>
<protein>
    <submittedName>
        <fullName evidence="6">Putative sporulation protein YtaF</fullName>
    </submittedName>
</protein>
<keyword evidence="3 5" id="KW-1133">Transmembrane helix</keyword>
<evidence type="ECO:0000256" key="3">
    <source>
        <dbReference type="ARBA" id="ARBA00022989"/>
    </source>
</evidence>
<keyword evidence="1" id="KW-1003">Cell membrane</keyword>
<dbReference type="EMBL" id="FODY01000013">
    <property type="protein sequence ID" value="SEP19978.1"/>
    <property type="molecule type" value="Genomic_DNA"/>
</dbReference>
<accession>A0A1H8VYH9</accession>
<dbReference type="OrthoDB" id="1679205at2"/>
<name>A0A1H8VYH9_9FIRM</name>
<dbReference type="STRING" id="112903.SAMN04490178_11320"/>
<feature type="transmembrane region" description="Helical" evidence="5">
    <location>
        <begin position="192"/>
        <end position="210"/>
    </location>
</feature>
<dbReference type="RefSeq" id="WP_091747341.1">
    <property type="nucleotide sequence ID" value="NZ_FODY01000013.1"/>
</dbReference>
<evidence type="ECO:0000256" key="4">
    <source>
        <dbReference type="ARBA" id="ARBA00023136"/>
    </source>
</evidence>
<sequence>MQHIGWAFFVAFAANLDNLGVGITYGMRHIKISYTANGIIAATSFFVAWISSQAGQSFSLYASPQIGAIISTALLVSMGLWICLQPIIHAVKEKQPIMDLQLFGTKIYIGPVEILRHPEKVDLDASKDLCCREAFLLGFALSLNAIAGGFAIGTAGQSPLLESVLVSAFSLLTVSLGHYWGQKYASELLGNYATTVSGFLLMLIGVYQLAG</sequence>